<feature type="compositionally biased region" description="Basic and acidic residues" evidence="1">
    <location>
        <begin position="25"/>
        <end position="52"/>
    </location>
</feature>
<dbReference type="Proteomes" id="UP000217790">
    <property type="component" value="Unassembled WGS sequence"/>
</dbReference>
<keyword evidence="3" id="KW-1185">Reference proteome</keyword>
<sequence>MASKPAFEGCAMVFWLDESTPASSRGKDNGNKVARPKERPKDDFEGLEKSLSDEEGVDQAGVPHPGHREKEALYAPHAEPSRQVSSSLKPKNEGPVEDLAADAPESVLDFEDANLQIGIGKSELDEEAGSLGVSEAVVCS</sequence>
<evidence type="ECO:0000313" key="3">
    <source>
        <dbReference type="Proteomes" id="UP000217790"/>
    </source>
</evidence>
<accession>A0A2H3CHZ1</accession>
<dbReference type="AlphaFoldDB" id="A0A2H3CHZ1"/>
<protein>
    <submittedName>
        <fullName evidence="2">Uncharacterized protein</fullName>
    </submittedName>
</protein>
<reference evidence="3" key="1">
    <citation type="journal article" date="2017" name="Nat. Ecol. Evol.">
        <title>Genome expansion and lineage-specific genetic innovations in the forest pathogenic fungi Armillaria.</title>
        <authorList>
            <person name="Sipos G."/>
            <person name="Prasanna A.N."/>
            <person name="Walter M.C."/>
            <person name="O'Connor E."/>
            <person name="Balint B."/>
            <person name="Krizsan K."/>
            <person name="Kiss B."/>
            <person name="Hess J."/>
            <person name="Varga T."/>
            <person name="Slot J."/>
            <person name="Riley R."/>
            <person name="Boka B."/>
            <person name="Rigling D."/>
            <person name="Barry K."/>
            <person name="Lee J."/>
            <person name="Mihaltcheva S."/>
            <person name="LaButti K."/>
            <person name="Lipzen A."/>
            <person name="Waldron R."/>
            <person name="Moloney N.M."/>
            <person name="Sperisen C."/>
            <person name="Kredics L."/>
            <person name="Vagvoelgyi C."/>
            <person name="Patrignani A."/>
            <person name="Fitzpatrick D."/>
            <person name="Nagy I."/>
            <person name="Doyle S."/>
            <person name="Anderson J.B."/>
            <person name="Grigoriev I.V."/>
            <person name="Gueldener U."/>
            <person name="Muensterkoetter M."/>
            <person name="Nagy L.G."/>
        </authorList>
    </citation>
    <scope>NUCLEOTIDE SEQUENCE [LARGE SCALE GENOMIC DNA]</scope>
    <source>
        <strain evidence="3">Ar21-2</strain>
    </source>
</reference>
<feature type="region of interest" description="Disordered" evidence="1">
    <location>
        <begin position="17"/>
        <end position="100"/>
    </location>
</feature>
<evidence type="ECO:0000313" key="2">
    <source>
        <dbReference type="EMBL" id="PBK82719.1"/>
    </source>
</evidence>
<dbReference type="InParanoid" id="A0A2H3CHZ1"/>
<gene>
    <name evidence="2" type="ORF">ARMGADRAFT_1038388</name>
</gene>
<name>A0A2H3CHZ1_ARMGA</name>
<organism evidence="2 3">
    <name type="scientific">Armillaria gallica</name>
    <name type="common">Bulbous honey fungus</name>
    <name type="synonym">Armillaria bulbosa</name>
    <dbReference type="NCBI Taxonomy" id="47427"/>
    <lineage>
        <taxon>Eukaryota</taxon>
        <taxon>Fungi</taxon>
        <taxon>Dikarya</taxon>
        <taxon>Basidiomycota</taxon>
        <taxon>Agaricomycotina</taxon>
        <taxon>Agaricomycetes</taxon>
        <taxon>Agaricomycetidae</taxon>
        <taxon>Agaricales</taxon>
        <taxon>Marasmiineae</taxon>
        <taxon>Physalacriaceae</taxon>
        <taxon>Armillaria</taxon>
    </lineage>
</organism>
<dbReference type="EMBL" id="KZ293713">
    <property type="protein sequence ID" value="PBK82719.1"/>
    <property type="molecule type" value="Genomic_DNA"/>
</dbReference>
<proteinExistence type="predicted"/>
<evidence type="ECO:0000256" key="1">
    <source>
        <dbReference type="SAM" id="MobiDB-lite"/>
    </source>
</evidence>